<feature type="binding site" evidence="1">
    <location>
        <position position="49"/>
    </location>
    <ligand>
        <name>Zn(2+)</name>
        <dbReference type="ChEBI" id="CHEBI:29105"/>
    </ligand>
</feature>
<reference evidence="5 6" key="1">
    <citation type="submission" date="2018-02" db="EMBL/GenBank/DDBJ databases">
        <title>Comparative analysis of genomes of three Brevibacillus laterosporus strains producers of potent antimicrobials isolated from silage.</title>
        <authorList>
            <person name="Kojic M."/>
            <person name="Miljkovic M."/>
            <person name="Studholme D."/>
            <person name="Filipic B."/>
        </authorList>
    </citation>
    <scope>NUCLEOTIDE SEQUENCE [LARGE SCALE GENOMIC DNA]</scope>
    <source>
        <strain evidence="5 6">BGSP11</strain>
    </source>
</reference>
<dbReference type="InterPro" id="IPR041698">
    <property type="entry name" value="Methyltransf_25"/>
</dbReference>
<dbReference type="Pfam" id="PF13649">
    <property type="entry name" value="Methyltransf_25"/>
    <property type="match status" value="1"/>
</dbReference>
<gene>
    <name evidence="5" type="ORF">C4A77_21840</name>
</gene>
<sequence length="306" mass="34934">MGCFFVSKIRNITEHTNLISEYEGIFRCPVCMNQMRMVHRKSLLCTKGHCLDLSKHGYINLLTRASNTKYSKQMFKSRRAICKGGFFEPLIEIISKKIMTETSKKRINILDAGCGEGSHLSSIQEKISQDTALNPLGVGIDISKEGISLASREYPNAIWCVTDLAHCPFAGEQFDFILNILSPSNYSEFTRMITDDGMVIKVIPNRDYLKELREAFYNETNRQEYSNDKTLALFKSHFQLVDVEQVRYRFALDHTPIESLLQMTPLSWGSTEEGLQKILQMDVPEITIHLTILFGKKNRTTGLTNI</sequence>
<dbReference type="Pfam" id="PF21302">
    <property type="entry name" value="Zn_ribbon_RlmA"/>
    <property type="match status" value="1"/>
</dbReference>
<dbReference type="Proteomes" id="UP000239759">
    <property type="component" value="Unassembled WGS sequence"/>
</dbReference>
<evidence type="ECO:0000256" key="2">
    <source>
        <dbReference type="PIRSR" id="PIRSR018249-2"/>
    </source>
</evidence>
<dbReference type="InterPro" id="IPR016718">
    <property type="entry name" value="rRNA_m1G-MeTrfase_A_prd"/>
</dbReference>
<dbReference type="SUPFAM" id="SSF53335">
    <property type="entry name" value="S-adenosyl-L-methionine-dependent methyltransferases"/>
    <property type="match status" value="1"/>
</dbReference>
<feature type="domain" description="Methyltransferase" evidence="3">
    <location>
        <begin position="109"/>
        <end position="180"/>
    </location>
</feature>
<feature type="binding site" evidence="1">
    <location>
        <position position="31"/>
    </location>
    <ligand>
        <name>Zn(2+)</name>
        <dbReference type="ChEBI" id="CHEBI:29105"/>
    </ligand>
</feature>
<keyword evidence="2" id="KW-0949">S-adenosyl-L-methionine</keyword>
<feature type="domain" description="23S rRNA (guanine(745)-N(1))-methyltransferase N-terminal" evidence="4">
    <location>
        <begin position="26"/>
        <end position="62"/>
    </location>
</feature>
<dbReference type="InterPro" id="IPR052939">
    <property type="entry name" value="23S_rRNA_MeTrnsfrase_RlmA"/>
</dbReference>
<evidence type="ECO:0000259" key="4">
    <source>
        <dbReference type="Pfam" id="PF21302"/>
    </source>
</evidence>
<dbReference type="GO" id="GO:0008168">
    <property type="term" value="F:methyltransferase activity"/>
    <property type="evidence" value="ECO:0007669"/>
    <property type="project" value="InterPro"/>
</dbReference>
<keyword evidence="1" id="KW-0479">Metal-binding</keyword>
<evidence type="ECO:0000259" key="3">
    <source>
        <dbReference type="Pfam" id="PF13649"/>
    </source>
</evidence>
<feature type="binding site" evidence="1">
    <location>
        <position position="28"/>
    </location>
    <ligand>
        <name>Zn(2+)</name>
        <dbReference type="ChEBI" id="CHEBI:29105"/>
    </ligand>
</feature>
<feature type="binding site" evidence="1">
    <location>
        <position position="45"/>
    </location>
    <ligand>
        <name>Zn(2+)</name>
        <dbReference type="ChEBI" id="CHEBI:29105"/>
    </ligand>
</feature>
<name>A0AAP8QA98_BRELA</name>
<feature type="binding site" evidence="2">
    <location>
        <begin position="116"/>
        <end position="117"/>
    </location>
    <ligand>
        <name>S-adenosyl-L-methionine</name>
        <dbReference type="ChEBI" id="CHEBI:59789"/>
    </ligand>
</feature>
<organism evidence="5 6">
    <name type="scientific">Brevibacillus laterosporus</name>
    <name type="common">Bacillus laterosporus</name>
    <dbReference type="NCBI Taxonomy" id="1465"/>
    <lineage>
        <taxon>Bacteria</taxon>
        <taxon>Bacillati</taxon>
        <taxon>Bacillota</taxon>
        <taxon>Bacilli</taxon>
        <taxon>Bacillales</taxon>
        <taxon>Paenibacillaceae</taxon>
        <taxon>Brevibacillus</taxon>
    </lineage>
</organism>
<dbReference type="PANTHER" id="PTHR43460:SF1">
    <property type="entry name" value="METHYLTRANSFERASE TYPE 11 DOMAIN-CONTAINING PROTEIN"/>
    <property type="match status" value="1"/>
</dbReference>
<dbReference type="InterPro" id="IPR048647">
    <property type="entry name" value="RlmA_N"/>
</dbReference>
<dbReference type="EMBL" id="PRKQ01000036">
    <property type="protein sequence ID" value="PPA92807.1"/>
    <property type="molecule type" value="Genomic_DNA"/>
</dbReference>
<feature type="binding site" evidence="2">
    <location>
        <position position="87"/>
    </location>
    <ligand>
        <name>S-adenosyl-L-methionine</name>
        <dbReference type="ChEBI" id="CHEBI:59789"/>
    </ligand>
</feature>
<accession>A0AAP8QA98</accession>
<dbReference type="InterPro" id="IPR029063">
    <property type="entry name" value="SAM-dependent_MTases_sf"/>
</dbReference>
<feature type="binding site" evidence="2">
    <location>
        <position position="208"/>
    </location>
    <ligand>
        <name>S-adenosyl-L-methionine</name>
        <dbReference type="ChEBI" id="CHEBI:59789"/>
    </ligand>
</feature>
<evidence type="ECO:0000313" key="5">
    <source>
        <dbReference type="EMBL" id="PPA92807.1"/>
    </source>
</evidence>
<proteinExistence type="predicted"/>
<dbReference type="PIRSF" id="PIRSF018249">
    <property type="entry name" value="MyrA_prd"/>
    <property type="match status" value="1"/>
</dbReference>
<comment type="caution">
    <text evidence="5">The sequence shown here is derived from an EMBL/GenBank/DDBJ whole genome shotgun (WGS) entry which is preliminary data.</text>
</comment>
<evidence type="ECO:0000313" key="6">
    <source>
        <dbReference type="Proteomes" id="UP000239759"/>
    </source>
</evidence>
<evidence type="ECO:0000256" key="1">
    <source>
        <dbReference type="PIRSR" id="PIRSR018249-1"/>
    </source>
</evidence>
<keyword evidence="1" id="KW-0862">Zinc</keyword>
<dbReference type="GO" id="GO:0046872">
    <property type="term" value="F:metal ion binding"/>
    <property type="evidence" value="ECO:0007669"/>
    <property type="project" value="UniProtKB-KW"/>
</dbReference>
<dbReference type="AlphaFoldDB" id="A0AAP8QA98"/>
<dbReference type="Gene3D" id="3.40.50.150">
    <property type="entry name" value="Vaccinia Virus protein VP39"/>
    <property type="match status" value="1"/>
</dbReference>
<dbReference type="PANTHER" id="PTHR43460">
    <property type="entry name" value="METHYLTRANSFERASE"/>
    <property type="match status" value="1"/>
</dbReference>
<protein>
    <submittedName>
        <fullName evidence="5">rRNA (Guanine-N1)-methyltransferase</fullName>
    </submittedName>
</protein>